<dbReference type="PANTHER" id="PTHR43630:SF2">
    <property type="entry name" value="GLYCOSYLTRANSFERASE"/>
    <property type="match status" value="1"/>
</dbReference>
<dbReference type="AlphaFoldDB" id="A0AAP2G473"/>
<comment type="caution">
    <text evidence="3">The sequence shown here is derived from an EMBL/GenBank/DDBJ whole genome shotgun (WGS) entry which is preliminary data.</text>
</comment>
<accession>A0AAP2G473</accession>
<reference evidence="3 4" key="1">
    <citation type="submission" date="2021-05" db="EMBL/GenBank/DDBJ databases">
        <authorList>
            <person name="Zhang Z.D."/>
            <person name="Osman G."/>
        </authorList>
    </citation>
    <scope>NUCLEOTIDE SEQUENCE [LARGE SCALE GENOMIC DNA]</scope>
    <source>
        <strain evidence="3 4">KCTC 32217</strain>
    </source>
</reference>
<proteinExistence type="inferred from homology"/>
<name>A0AAP2G473_9BACT</name>
<dbReference type="Pfam" id="PF00535">
    <property type="entry name" value="Glycos_transf_2"/>
    <property type="match status" value="1"/>
</dbReference>
<dbReference type="InterPro" id="IPR029044">
    <property type="entry name" value="Nucleotide-diphossugar_trans"/>
</dbReference>
<dbReference type="RefSeq" id="WP_213944054.1">
    <property type="nucleotide sequence ID" value="NZ_JAHCMY010000001.1"/>
</dbReference>
<dbReference type="EMBL" id="JAHCMY010000001">
    <property type="protein sequence ID" value="MBS9523193.1"/>
    <property type="molecule type" value="Genomic_DNA"/>
</dbReference>
<evidence type="ECO:0000256" key="1">
    <source>
        <dbReference type="ARBA" id="ARBA00038494"/>
    </source>
</evidence>
<dbReference type="CDD" id="cd02511">
    <property type="entry name" value="Beta4Glucosyltransferase"/>
    <property type="match status" value="1"/>
</dbReference>
<comment type="similarity">
    <text evidence="1">Belongs to the glycosyltransferase 2 family. WaaE/KdtX subfamily.</text>
</comment>
<dbReference type="SUPFAM" id="SSF53448">
    <property type="entry name" value="Nucleotide-diphospho-sugar transferases"/>
    <property type="match status" value="1"/>
</dbReference>
<evidence type="ECO:0000259" key="2">
    <source>
        <dbReference type="Pfam" id="PF00535"/>
    </source>
</evidence>
<sequence length="294" mass="34594">MKISVVILTFNEGIHLQRCLDSAKSISNDIHVVDSFSTDNTSHIAKQNSVKFYQRKWENSHAKQLNWALATLPFEGDWILRMDADEYLTDELIEEMKIKLPHLDSDVNGVYLPLQRVFLGRHIKRGGANGVKIMRLFRPGKAYSQQKWMDERMVVPTGSTTTFKGAFVDENLNDISWWIAKHNQYATKEAIDLLSASFRNPDLRVQDDTLKRKTTEKVVYNKLPLFIRAFLYFFYRYFIQLGFLDGKEGFVWHFMQGWWYRTLVDVLLLEVRIKYGKDTEAIKTYFLKEHNIDF</sequence>
<dbReference type="InterPro" id="IPR001173">
    <property type="entry name" value="Glyco_trans_2-like"/>
</dbReference>
<dbReference type="Proteomes" id="UP001319104">
    <property type="component" value="Unassembled WGS sequence"/>
</dbReference>
<dbReference type="Gene3D" id="3.90.550.10">
    <property type="entry name" value="Spore Coat Polysaccharide Biosynthesis Protein SpsA, Chain A"/>
    <property type="match status" value="1"/>
</dbReference>
<evidence type="ECO:0000313" key="3">
    <source>
        <dbReference type="EMBL" id="MBS9523193.1"/>
    </source>
</evidence>
<feature type="domain" description="Glycosyltransferase 2-like" evidence="2">
    <location>
        <begin position="4"/>
        <end position="97"/>
    </location>
</feature>
<evidence type="ECO:0000313" key="4">
    <source>
        <dbReference type="Proteomes" id="UP001319104"/>
    </source>
</evidence>
<organism evidence="3 4">
    <name type="scientific">Litoribacter ruber</name>
    <dbReference type="NCBI Taxonomy" id="702568"/>
    <lineage>
        <taxon>Bacteria</taxon>
        <taxon>Pseudomonadati</taxon>
        <taxon>Bacteroidota</taxon>
        <taxon>Cytophagia</taxon>
        <taxon>Cytophagales</taxon>
        <taxon>Cyclobacteriaceae</taxon>
        <taxon>Litoribacter</taxon>
    </lineage>
</organism>
<gene>
    <name evidence="3" type="ORF">KI659_04095</name>
</gene>
<dbReference type="PANTHER" id="PTHR43630">
    <property type="entry name" value="POLY-BETA-1,6-N-ACETYL-D-GLUCOSAMINE SYNTHASE"/>
    <property type="match status" value="1"/>
</dbReference>
<keyword evidence="4" id="KW-1185">Reference proteome</keyword>
<protein>
    <submittedName>
        <fullName evidence="3">Glycosyltransferase family 2 protein</fullName>
    </submittedName>
</protein>